<dbReference type="Proteomes" id="UP000732378">
    <property type="component" value="Unassembled WGS sequence"/>
</dbReference>
<organism evidence="2 3">
    <name type="scientific">Nocardioides salarius</name>
    <dbReference type="NCBI Taxonomy" id="374513"/>
    <lineage>
        <taxon>Bacteria</taxon>
        <taxon>Bacillati</taxon>
        <taxon>Actinomycetota</taxon>
        <taxon>Actinomycetes</taxon>
        <taxon>Propionibacteriales</taxon>
        <taxon>Nocardioidaceae</taxon>
        <taxon>Nocardioides</taxon>
    </lineage>
</organism>
<accession>A0ABS2MCI1</accession>
<keyword evidence="3" id="KW-1185">Reference proteome</keyword>
<feature type="compositionally biased region" description="Basic and acidic residues" evidence="1">
    <location>
        <begin position="14"/>
        <end position="56"/>
    </location>
</feature>
<dbReference type="RefSeq" id="WP_193668643.1">
    <property type="nucleotide sequence ID" value="NZ_JACDTV010000005.1"/>
</dbReference>
<gene>
    <name evidence="2" type="ORF">JOE61_002679</name>
</gene>
<evidence type="ECO:0000313" key="2">
    <source>
        <dbReference type="EMBL" id="MBM7508865.1"/>
    </source>
</evidence>
<dbReference type="EMBL" id="JAFBBZ010000001">
    <property type="protein sequence ID" value="MBM7508865.1"/>
    <property type="molecule type" value="Genomic_DNA"/>
</dbReference>
<name>A0ABS2MCI1_9ACTN</name>
<comment type="caution">
    <text evidence="2">The sequence shown here is derived from an EMBL/GenBank/DDBJ whole genome shotgun (WGS) entry which is preliminary data.</text>
</comment>
<feature type="region of interest" description="Disordered" evidence="1">
    <location>
        <begin position="1"/>
        <end position="69"/>
    </location>
</feature>
<reference evidence="2 3" key="1">
    <citation type="submission" date="2021-01" db="EMBL/GenBank/DDBJ databases">
        <title>Sequencing the genomes of 1000 actinobacteria strains.</title>
        <authorList>
            <person name="Klenk H.-P."/>
        </authorList>
    </citation>
    <scope>NUCLEOTIDE SEQUENCE [LARGE SCALE GENOMIC DNA]</scope>
    <source>
        <strain evidence="2 3">DSM 18239</strain>
    </source>
</reference>
<proteinExistence type="predicted"/>
<evidence type="ECO:0000313" key="3">
    <source>
        <dbReference type="Proteomes" id="UP000732378"/>
    </source>
</evidence>
<sequence>MDEDEQPSEAEVEQLERERAERLAEENRPEGAEVDNTGRDFDPEKGMFTDREDHASTGRTYPPLEEQDS</sequence>
<evidence type="ECO:0000256" key="1">
    <source>
        <dbReference type="SAM" id="MobiDB-lite"/>
    </source>
</evidence>
<protein>
    <submittedName>
        <fullName evidence="2">Uncharacterized protein</fullName>
    </submittedName>
</protein>
<feature type="compositionally biased region" description="Acidic residues" evidence="1">
    <location>
        <begin position="1"/>
        <end position="13"/>
    </location>
</feature>